<accession>A0A8T4H5H7</accession>
<sequence>MSGREWTFLLDENMEPQVESFLASEGYDAEHVQDALSKGARDKPDVLPYARETDRIVITSDVQDFAGLDPSEHPGLMLLYEQRVSAYEVANAVLDIVEAYGDRGPFVAEPLDEWM</sequence>
<dbReference type="Pfam" id="PF18480">
    <property type="entry name" value="DUF5615"/>
    <property type="match status" value="1"/>
</dbReference>
<protein>
    <submittedName>
        <fullName evidence="2">Putative nuclease of putative toxin-antitoxin system</fullName>
    </submittedName>
</protein>
<dbReference type="AlphaFoldDB" id="A0A8T4H5H7"/>
<name>A0A8T4H5H7_9EURY</name>
<dbReference type="Proteomes" id="UP000823736">
    <property type="component" value="Unassembled WGS sequence"/>
</dbReference>
<keyword evidence="3" id="KW-1185">Reference proteome</keyword>
<proteinExistence type="predicted"/>
<evidence type="ECO:0000259" key="1">
    <source>
        <dbReference type="Pfam" id="PF18480"/>
    </source>
</evidence>
<evidence type="ECO:0000313" key="3">
    <source>
        <dbReference type="Proteomes" id="UP000823736"/>
    </source>
</evidence>
<dbReference type="EMBL" id="JAGGLC010000007">
    <property type="protein sequence ID" value="MBP1988378.1"/>
    <property type="molecule type" value="Genomic_DNA"/>
</dbReference>
<dbReference type="RefSeq" id="WP_209492715.1">
    <property type="nucleotide sequence ID" value="NZ_JAGGLC010000007.1"/>
</dbReference>
<evidence type="ECO:0000313" key="2">
    <source>
        <dbReference type="EMBL" id="MBP1988378.1"/>
    </source>
</evidence>
<dbReference type="OrthoDB" id="147476at2157"/>
<comment type="caution">
    <text evidence="2">The sequence shown here is derived from an EMBL/GenBank/DDBJ whole genome shotgun (WGS) entry which is preliminary data.</text>
</comment>
<organism evidence="2 3">
    <name type="scientific">Halolamina salifodinae</name>
    <dbReference type="NCBI Taxonomy" id="1202767"/>
    <lineage>
        <taxon>Archaea</taxon>
        <taxon>Methanobacteriati</taxon>
        <taxon>Methanobacteriota</taxon>
        <taxon>Stenosarchaea group</taxon>
        <taxon>Halobacteria</taxon>
        <taxon>Halobacteriales</taxon>
        <taxon>Haloferacaceae</taxon>
    </lineage>
</organism>
<dbReference type="InterPro" id="IPR041049">
    <property type="entry name" value="DUF5615"/>
</dbReference>
<feature type="domain" description="DUF5615" evidence="1">
    <location>
        <begin position="8"/>
        <end position="99"/>
    </location>
</feature>
<reference evidence="2" key="1">
    <citation type="submission" date="2021-03" db="EMBL/GenBank/DDBJ databases">
        <title>Genomic Encyclopedia of Type Strains, Phase IV (KMG-IV): sequencing the most valuable type-strain genomes for metagenomic binning, comparative biology and taxonomic classification.</title>
        <authorList>
            <person name="Goeker M."/>
        </authorList>
    </citation>
    <scope>NUCLEOTIDE SEQUENCE</scope>
    <source>
        <strain evidence="2">DSM 26232</strain>
    </source>
</reference>
<gene>
    <name evidence="2" type="ORF">J2753_002900</name>
</gene>